<dbReference type="CDD" id="cd05162">
    <property type="entry name" value="PWWP"/>
    <property type="match status" value="1"/>
</dbReference>
<proteinExistence type="predicted"/>
<dbReference type="SUPFAM" id="SSF63748">
    <property type="entry name" value="Tudor/PWWP/MBT"/>
    <property type="match status" value="1"/>
</dbReference>
<gene>
    <name evidence="4" type="ORF">Ae201684_005837</name>
</gene>
<evidence type="ECO:0000259" key="3">
    <source>
        <dbReference type="PROSITE" id="PS51998"/>
    </source>
</evidence>
<dbReference type="Pfam" id="PF08766">
    <property type="entry name" value="DEK_C"/>
    <property type="match status" value="1"/>
</dbReference>
<dbReference type="InterPro" id="IPR014876">
    <property type="entry name" value="DEK_C"/>
</dbReference>
<sequence>MSNGSVANYVAWSRQDGSPWWPAYVCDPMKLRLDLYFLGTTHSILIEKAREFPKRYRLVYFFGTHKMALVEISRLVKKWKCSEHGAFTSGCPKKFFAKNIHLAEHLAESIEEAEDYLSQDPSTRTLPLMIPSDMDPSLTLPPRMGFVGIEDSDSTEDENNRDDKLTDKKIKPEPLPSPTKRALSPTRPCKSPPAPLKKPRRHIKPPETIDLTASSDLAIKTEDMAKQTKQVAASTVATTDFKTRLEEEVRLILASHSLESLTMHRLRSILSEKLAMDLKEHSETIRQIVICNMTKSQV</sequence>
<dbReference type="EMBL" id="VJMJ01000077">
    <property type="protein sequence ID" value="KAF0738278.1"/>
    <property type="molecule type" value="Genomic_DNA"/>
</dbReference>
<feature type="domain" description="DEK-C" evidence="3">
    <location>
        <begin position="239"/>
        <end position="294"/>
    </location>
</feature>
<dbReference type="Proteomes" id="UP000481153">
    <property type="component" value="Unassembled WGS sequence"/>
</dbReference>
<evidence type="ECO:0000313" key="5">
    <source>
        <dbReference type="Proteomes" id="UP000481153"/>
    </source>
</evidence>
<name>A0A6G0XDM2_9STRA</name>
<dbReference type="VEuPathDB" id="FungiDB:AeMF1_018914"/>
<dbReference type="InterPro" id="IPR000313">
    <property type="entry name" value="PWWP_dom"/>
</dbReference>
<dbReference type="AlphaFoldDB" id="A0A6G0XDM2"/>
<feature type="domain" description="PWWP" evidence="2">
    <location>
        <begin position="7"/>
        <end position="76"/>
    </location>
</feature>
<reference evidence="4 5" key="1">
    <citation type="submission" date="2019-07" db="EMBL/GenBank/DDBJ databases">
        <title>Genomics analysis of Aphanomyces spp. identifies a new class of oomycete effector associated with host adaptation.</title>
        <authorList>
            <person name="Gaulin E."/>
        </authorList>
    </citation>
    <scope>NUCLEOTIDE SEQUENCE [LARGE SCALE GENOMIC DNA]</scope>
    <source>
        <strain evidence="4 5">ATCC 201684</strain>
    </source>
</reference>
<dbReference type="Gene3D" id="2.30.30.140">
    <property type="match status" value="1"/>
</dbReference>
<dbReference type="PROSITE" id="PS51998">
    <property type="entry name" value="DEK_C"/>
    <property type="match status" value="1"/>
</dbReference>
<feature type="compositionally biased region" description="Basic and acidic residues" evidence="1">
    <location>
        <begin position="161"/>
        <end position="172"/>
    </location>
</feature>
<keyword evidence="5" id="KW-1185">Reference proteome</keyword>
<feature type="region of interest" description="Disordered" evidence="1">
    <location>
        <begin position="146"/>
        <end position="202"/>
    </location>
</feature>
<accession>A0A6G0XDM2</accession>
<evidence type="ECO:0000259" key="2">
    <source>
        <dbReference type="PROSITE" id="PS50812"/>
    </source>
</evidence>
<protein>
    <submittedName>
        <fullName evidence="4">Uncharacterized protein</fullName>
    </submittedName>
</protein>
<evidence type="ECO:0000256" key="1">
    <source>
        <dbReference type="SAM" id="MobiDB-lite"/>
    </source>
</evidence>
<feature type="compositionally biased region" description="Acidic residues" evidence="1">
    <location>
        <begin position="150"/>
        <end position="160"/>
    </location>
</feature>
<evidence type="ECO:0000313" key="4">
    <source>
        <dbReference type="EMBL" id="KAF0738278.1"/>
    </source>
</evidence>
<comment type="caution">
    <text evidence="4">The sequence shown here is derived from an EMBL/GenBank/DDBJ whole genome shotgun (WGS) entry which is preliminary data.</text>
</comment>
<dbReference type="PROSITE" id="PS50812">
    <property type="entry name" value="PWWP"/>
    <property type="match status" value="1"/>
</dbReference>
<dbReference type="Pfam" id="PF00855">
    <property type="entry name" value="PWWP"/>
    <property type="match status" value="1"/>
</dbReference>
<organism evidence="4 5">
    <name type="scientific">Aphanomyces euteiches</name>
    <dbReference type="NCBI Taxonomy" id="100861"/>
    <lineage>
        <taxon>Eukaryota</taxon>
        <taxon>Sar</taxon>
        <taxon>Stramenopiles</taxon>
        <taxon>Oomycota</taxon>
        <taxon>Saprolegniomycetes</taxon>
        <taxon>Saprolegniales</taxon>
        <taxon>Verrucalvaceae</taxon>
        <taxon>Aphanomyces</taxon>
    </lineage>
</organism>